<dbReference type="GO" id="GO:0003677">
    <property type="term" value="F:DNA binding"/>
    <property type="evidence" value="ECO:0007669"/>
    <property type="project" value="UniProtKB-KW"/>
</dbReference>
<dbReference type="AlphaFoldDB" id="A0A4V5NFR8"/>
<feature type="region of interest" description="Disordered" evidence="9">
    <location>
        <begin position="607"/>
        <end position="626"/>
    </location>
</feature>
<dbReference type="Proteomes" id="UP000309340">
    <property type="component" value="Unassembled WGS sequence"/>
</dbReference>
<dbReference type="FunFam" id="4.10.240.10:FF:000007">
    <property type="entry name" value="C6 transcription factor FacB"/>
    <property type="match status" value="1"/>
</dbReference>
<evidence type="ECO:0000256" key="3">
    <source>
        <dbReference type="ARBA" id="ARBA00022833"/>
    </source>
</evidence>
<dbReference type="PANTHER" id="PTHR46910:SF12">
    <property type="entry name" value="REGULATORY PROTEIN CAT8"/>
    <property type="match status" value="1"/>
</dbReference>
<reference evidence="11 12" key="1">
    <citation type="submission" date="2017-03" db="EMBL/GenBank/DDBJ databases">
        <title>Genomes of endolithic fungi from Antarctica.</title>
        <authorList>
            <person name="Coleine C."/>
            <person name="Masonjones S."/>
            <person name="Stajich J.E."/>
        </authorList>
    </citation>
    <scope>NUCLEOTIDE SEQUENCE [LARGE SCALE GENOMIC DNA]</scope>
    <source>
        <strain evidence="11 12">CCFEE 5184</strain>
    </source>
</reference>
<feature type="compositionally biased region" description="Polar residues" evidence="9">
    <location>
        <begin position="705"/>
        <end position="724"/>
    </location>
</feature>
<keyword evidence="12" id="KW-1185">Reference proteome</keyword>
<dbReference type="InterPro" id="IPR050987">
    <property type="entry name" value="AtrR-like"/>
</dbReference>
<dbReference type="InterPro" id="IPR007219">
    <property type="entry name" value="XnlR_reg_dom"/>
</dbReference>
<evidence type="ECO:0000256" key="8">
    <source>
        <dbReference type="SAM" id="Coils"/>
    </source>
</evidence>
<dbReference type="SUPFAM" id="SSF57701">
    <property type="entry name" value="Zn2/Cys6 DNA-binding domain"/>
    <property type="match status" value="1"/>
</dbReference>
<dbReference type="OrthoDB" id="1924787at2759"/>
<dbReference type="CDD" id="cd12148">
    <property type="entry name" value="fungal_TF_MHR"/>
    <property type="match status" value="1"/>
</dbReference>
<dbReference type="PANTHER" id="PTHR46910">
    <property type="entry name" value="TRANSCRIPTION FACTOR PDR1"/>
    <property type="match status" value="1"/>
</dbReference>
<dbReference type="Pfam" id="PF00172">
    <property type="entry name" value="Zn_clus"/>
    <property type="match status" value="1"/>
</dbReference>
<dbReference type="InterPro" id="IPR036864">
    <property type="entry name" value="Zn2-C6_fun-type_DNA-bd_sf"/>
</dbReference>
<accession>A0A4V5NFR8</accession>
<keyword evidence="2" id="KW-0479">Metal-binding</keyword>
<feature type="region of interest" description="Disordered" evidence="9">
    <location>
        <begin position="743"/>
        <end position="770"/>
    </location>
</feature>
<evidence type="ECO:0000256" key="4">
    <source>
        <dbReference type="ARBA" id="ARBA00023015"/>
    </source>
</evidence>
<evidence type="ECO:0000256" key="5">
    <source>
        <dbReference type="ARBA" id="ARBA00023125"/>
    </source>
</evidence>
<feature type="domain" description="Zn(2)-C6 fungal-type" evidence="10">
    <location>
        <begin position="23"/>
        <end position="53"/>
    </location>
</feature>
<evidence type="ECO:0000256" key="9">
    <source>
        <dbReference type="SAM" id="MobiDB-lite"/>
    </source>
</evidence>
<evidence type="ECO:0000256" key="6">
    <source>
        <dbReference type="ARBA" id="ARBA00023163"/>
    </source>
</evidence>
<dbReference type="InterPro" id="IPR001138">
    <property type="entry name" value="Zn2Cys6_DnaBD"/>
</dbReference>
<proteinExistence type="predicted"/>
<evidence type="ECO:0000256" key="2">
    <source>
        <dbReference type="ARBA" id="ARBA00022723"/>
    </source>
</evidence>
<dbReference type="GO" id="GO:0008270">
    <property type="term" value="F:zinc ion binding"/>
    <property type="evidence" value="ECO:0007669"/>
    <property type="project" value="InterPro"/>
</dbReference>
<sequence>MPGILPMKVIKVGTNAQSRIAQACDRCRSKKIRCDGVRPCCTQCANVGFECKTSDKLSRRAFPRGYTESLEERVRSLECEVRELKDLLDEKDEKIDMLTRIHSKSPQPIRLPSPRRPSITSLEAGDTKAENPEKDEVFKVQQSPYLLTGAGDGADSYFAGTSSSRTFIEAFKHKVQESGRSTADVSTDSLLASSLKKGSDLPATPSSPVVWKAPPRLASDQLVNIFFQEWAPLFPVLHRPSFLTLYEKYVADPEAVTDKTAVAQLNLVFGIAALSNGTRTSEDLESFEVQLKAAIDAILNENTMGTLQALILAQIFCVQQGDYTRLLSYKGLSMTLSARLGLHQSQKRFALGTLTCETRKKVFWTLYTVDSFTAVALGLPKQLKDDDVNCEYPVDADDEYVTERGFKPTLPGESTKLSSALALFRAARILSKVLEDVFPAKTSYELSMRKLGDLSDELDAWRNSLAPHLRLEFAQDKPSTGTISSRSPLLSLTYHYIRALIQRPAVCASLGSRSSSSMMTLASSCKSVVQIVQLLEERGMSFAFCLNKDELLVLSGFGLLFQGLDLDPASKILKDNQKTITRIIGILGSSNAPCASEFSRVARSFLPSPPAPPATQPKVLAPPSKPVTAPVPRVKVPTLARHSSDSAAILVNPIASLPASTRKQLKAIASRFSISGGVKPPKLDAPVDHRRATIHNISLHPHGAPSQSQPSLAPTTAYSPSAMSRSEPARSPIHVYARPSSALIRPSAPPQLPSNQQLQQPPKAKLKPPKQKLANLDYLSFGPEINTHPAPRIPHTVKQEPQPTDWEKLLGSLDNGPTNIYDACYGGRPVEALDITPLSHPTSCSSSSSSHAINADTSATWTEAATADLWALCQTETNTSEASAFTMESLNSNSHSNSHSHGHPDSIFSFASSDSSSSLDEGGAGGHRKSSEDFAAAATAAACGGDCCWGSAASRSASEGDVYKGICMPADLGLEVGGDGEGDVDVQFGGAWKGGLEL</sequence>
<dbReference type="GO" id="GO:0006351">
    <property type="term" value="P:DNA-templated transcription"/>
    <property type="evidence" value="ECO:0007669"/>
    <property type="project" value="InterPro"/>
</dbReference>
<dbReference type="SMART" id="SM00066">
    <property type="entry name" value="GAL4"/>
    <property type="match status" value="1"/>
</dbReference>
<evidence type="ECO:0000313" key="11">
    <source>
        <dbReference type="EMBL" id="TKA71999.1"/>
    </source>
</evidence>
<comment type="caution">
    <text evidence="11">The sequence shown here is derived from an EMBL/GenBank/DDBJ whole genome shotgun (WGS) entry which is preliminary data.</text>
</comment>
<dbReference type="STRING" id="329884.A0A4V5NFR8"/>
<dbReference type="PROSITE" id="PS00463">
    <property type="entry name" value="ZN2_CY6_FUNGAL_1"/>
    <property type="match status" value="1"/>
</dbReference>
<organism evidence="11 12">
    <name type="scientific">Friedmanniomyces simplex</name>
    <dbReference type="NCBI Taxonomy" id="329884"/>
    <lineage>
        <taxon>Eukaryota</taxon>
        <taxon>Fungi</taxon>
        <taxon>Dikarya</taxon>
        <taxon>Ascomycota</taxon>
        <taxon>Pezizomycotina</taxon>
        <taxon>Dothideomycetes</taxon>
        <taxon>Dothideomycetidae</taxon>
        <taxon>Mycosphaerellales</taxon>
        <taxon>Teratosphaeriaceae</taxon>
        <taxon>Friedmanniomyces</taxon>
    </lineage>
</organism>
<dbReference type="SMART" id="SM00906">
    <property type="entry name" value="Fungal_trans"/>
    <property type="match status" value="1"/>
</dbReference>
<keyword evidence="5" id="KW-0238">DNA-binding</keyword>
<dbReference type="CDD" id="cd15485">
    <property type="entry name" value="ZIP_Cat8"/>
    <property type="match status" value="1"/>
</dbReference>
<name>A0A4V5NFR8_9PEZI</name>
<dbReference type="PROSITE" id="PS50048">
    <property type="entry name" value="ZN2_CY6_FUNGAL_2"/>
    <property type="match status" value="1"/>
</dbReference>
<dbReference type="GO" id="GO:0005634">
    <property type="term" value="C:nucleus"/>
    <property type="evidence" value="ECO:0007669"/>
    <property type="project" value="UniProtKB-SubCell"/>
</dbReference>
<dbReference type="Pfam" id="PF04082">
    <property type="entry name" value="Fungal_trans"/>
    <property type="match status" value="1"/>
</dbReference>
<protein>
    <recommendedName>
        <fullName evidence="10">Zn(2)-C6 fungal-type domain-containing protein</fullName>
    </recommendedName>
</protein>
<dbReference type="GO" id="GO:0000981">
    <property type="term" value="F:DNA-binding transcription factor activity, RNA polymerase II-specific"/>
    <property type="evidence" value="ECO:0007669"/>
    <property type="project" value="InterPro"/>
</dbReference>
<keyword evidence="3" id="KW-0862">Zinc</keyword>
<keyword evidence="8" id="KW-0175">Coiled coil</keyword>
<feature type="region of interest" description="Disordered" evidence="9">
    <location>
        <begin position="698"/>
        <end position="729"/>
    </location>
</feature>
<evidence type="ECO:0000256" key="1">
    <source>
        <dbReference type="ARBA" id="ARBA00004123"/>
    </source>
</evidence>
<comment type="subcellular location">
    <subcellularLocation>
        <location evidence="1">Nucleus</location>
    </subcellularLocation>
</comment>
<dbReference type="CDD" id="cd00067">
    <property type="entry name" value="GAL4"/>
    <property type="match status" value="1"/>
</dbReference>
<evidence type="ECO:0000313" key="12">
    <source>
        <dbReference type="Proteomes" id="UP000309340"/>
    </source>
</evidence>
<dbReference type="EMBL" id="NAJQ01000327">
    <property type="protein sequence ID" value="TKA71999.1"/>
    <property type="molecule type" value="Genomic_DNA"/>
</dbReference>
<feature type="compositionally biased region" description="Basic and acidic residues" evidence="9">
    <location>
        <begin position="125"/>
        <end position="134"/>
    </location>
</feature>
<evidence type="ECO:0000256" key="7">
    <source>
        <dbReference type="ARBA" id="ARBA00023242"/>
    </source>
</evidence>
<feature type="coiled-coil region" evidence="8">
    <location>
        <begin position="67"/>
        <end position="101"/>
    </location>
</feature>
<keyword evidence="4" id="KW-0805">Transcription regulation</keyword>
<gene>
    <name evidence="11" type="ORF">B0A55_07657</name>
</gene>
<keyword evidence="7" id="KW-0539">Nucleus</keyword>
<dbReference type="Gene3D" id="4.10.240.10">
    <property type="entry name" value="Zn(2)-C6 fungal-type DNA-binding domain"/>
    <property type="match status" value="1"/>
</dbReference>
<feature type="compositionally biased region" description="Low complexity" evidence="9">
    <location>
        <begin position="753"/>
        <end position="763"/>
    </location>
</feature>
<feature type="region of interest" description="Disordered" evidence="9">
    <location>
        <begin position="104"/>
        <end position="134"/>
    </location>
</feature>
<keyword evidence="6" id="KW-0804">Transcription</keyword>
<evidence type="ECO:0000259" key="10">
    <source>
        <dbReference type="PROSITE" id="PS50048"/>
    </source>
</evidence>